<feature type="chain" id="PRO_5044843978" evidence="1">
    <location>
        <begin position="29"/>
        <end position="508"/>
    </location>
</feature>
<feature type="signal peptide" evidence="1">
    <location>
        <begin position="1"/>
        <end position="28"/>
    </location>
</feature>
<evidence type="ECO:0000313" key="2">
    <source>
        <dbReference type="EMBL" id="KAL3863174.1"/>
    </source>
</evidence>
<protein>
    <submittedName>
        <fullName evidence="2">Uncharacterized protein</fullName>
    </submittedName>
</protein>
<comment type="caution">
    <text evidence="2">The sequence shown here is derived from an EMBL/GenBank/DDBJ whole genome shotgun (WGS) entry which is preliminary data.</text>
</comment>
<dbReference type="AlphaFoldDB" id="A0ABD3VNJ7"/>
<keyword evidence="1" id="KW-0732">Signal</keyword>
<evidence type="ECO:0000256" key="1">
    <source>
        <dbReference type="SAM" id="SignalP"/>
    </source>
</evidence>
<accession>A0ABD3VNJ7</accession>
<gene>
    <name evidence="2" type="ORF">ACJMK2_004942</name>
</gene>
<sequence>MYRKFQIAADVLIFPLLSIVLIVTTAAAQMEDTNDMSRVLDNSEELKHPMYNEITRFADSYKERSPDDTGILKTLLQSLKMTKHQNPEQLQDNDNPLVEKEKRPFCNGFHGCGIIKGKRPAGLLLRSIQPIPEIQDDRLKRPFCNGFFGCGNGKRSRKLLLNLSPLRPSENDLLGPGLYLAEVVDLPYPFLQAASFGNPKQPVSFCIGNLQYHRPYPDEEAYIASSMSCMPAEKQLKDLVEIIKTFTMQGNDVYGHRNQESNKKEKISPRSVFKDETFSADLDPKAADGLEIDQSAISSRHDIRDTSEIRYQGAMDGVSSAENSFGIKKIFKRLIFCPDEGCKNKRVYMLPSHIGRKRAKRELNAGNRETLTVDADGIGKVWEGRLYRYGDEEGIDVVQYVMKDGRVKFCSANDVCLEGDLTGKEVQPNSKTYFYCGKKYGCSSGKISICLGGDKVGNNIFRRLYASSQECDLKTDKEKRLVTSVYGYANAKKPKVKGEKAKKYMQGW</sequence>
<organism evidence="2 3">
    <name type="scientific">Sinanodonta woodiana</name>
    <name type="common">Chinese pond mussel</name>
    <name type="synonym">Anodonta woodiana</name>
    <dbReference type="NCBI Taxonomy" id="1069815"/>
    <lineage>
        <taxon>Eukaryota</taxon>
        <taxon>Metazoa</taxon>
        <taxon>Spiralia</taxon>
        <taxon>Lophotrochozoa</taxon>
        <taxon>Mollusca</taxon>
        <taxon>Bivalvia</taxon>
        <taxon>Autobranchia</taxon>
        <taxon>Heteroconchia</taxon>
        <taxon>Palaeoheterodonta</taxon>
        <taxon>Unionida</taxon>
        <taxon>Unionoidea</taxon>
        <taxon>Unionidae</taxon>
        <taxon>Unioninae</taxon>
        <taxon>Sinanodonta</taxon>
    </lineage>
</organism>
<dbReference type="EMBL" id="JBJQND010000010">
    <property type="protein sequence ID" value="KAL3863174.1"/>
    <property type="molecule type" value="Genomic_DNA"/>
</dbReference>
<evidence type="ECO:0000313" key="3">
    <source>
        <dbReference type="Proteomes" id="UP001634394"/>
    </source>
</evidence>
<keyword evidence="3" id="KW-1185">Reference proteome</keyword>
<reference evidence="2 3" key="1">
    <citation type="submission" date="2024-11" db="EMBL/GenBank/DDBJ databases">
        <title>Chromosome-level genome assembly of the freshwater bivalve Anodonta woodiana.</title>
        <authorList>
            <person name="Chen X."/>
        </authorList>
    </citation>
    <scope>NUCLEOTIDE SEQUENCE [LARGE SCALE GENOMIC DNA]</scope>
    <source>
        <strain evidence="2">MN2024</strain>
        <tissue evidence="2">Gills</tissue>
    </source>
</reference>
<proteinExistence type="predicted"/>
<dbReference type="Proteomes" id="UP001634394">
    <property type="component" value="Unassembled WGS sequence"/>
</dbReference>
<name>A0ABD3VNJ7_SINWO</name>